<dbReference type="Pfam" id="PF01381">
    <property type="entry name" value="HTH_3"/>
    <property type="match status" value="1"/>
</dbReference>
<dbReference type="Proteomes" id="UP000199503">
    <property type="component" value="Unassembled WGS sequence"/>
</dbReference>
<gene>
    <name evidence="6" type="ORF">SAMN04488000_12122</name>
</gene>
<sequence length="456" mass="51030">MDKTFVGPRLRQLIADRALSQVEVARLLEISPSYLNQLLHNARPLTVPVLLKITEAFGVDASFFAHDDAHRLLAELREVFSDLGAPVPTELAASSPDAARAVIALHRRYREASEQLTLLTGDREDAVSVTMPHEDARDFFYERQNYIAVLDEPAELLAQECRLRRGEVRAVLTERLAAHGIRVARLETADERHRYDPAARVLHLSTGLRPGQQAFRMAVQVAYAEHGDLLTSLAAEVRNPQSRTLTRIGLANYFAAAFILPYKDFLATAESFRYDVERLTDHYGLGFETICHRLSTLQRPRSRGVPFSFIRIDRAGNMSKRQSATGFHFSRTGGTCPLWNIYEAFSAPGRVLRQIAVMPDGRGYFWIARTVTRRPNRWGTPTKTYAVGLGCELRHASRLIYSAGLDLDDHDAAVPIGPGCKTCPRIGCAQRAFPQVGRTLAIDENHSTFSPYPVHD</sequence>
<dbReference type="SMART" id="SM00530">
    <property type="entry name" value="HTH_XRE"/>
    <property type="match status" value="1"/>
</dbReference>
<dbReference type="CDD" id="cd00093">
    <property type="entry name" value="HTH_XRE"/>
    <property type="match status" value="1"/>
</dbReference>
<dbReference type="InterPro" id="IPR026281">
    <property type="entry name" value="HTH_RamB"/>
</dbReference>
<evidence type="ECO:0000256" key="1">
    <source>
        <dbReference type="ARBA" id="ARBA00007227"/>
    </source>
</evidence>
<dbReference type="AlphaFoldDB" id="A0A1H9W8Y3"/>
<dbReference type="PIRSF" id="PIRSF019251">
    <property type="entry name" value="Rv0465c"/>
    <property type="match status" value="1"/>
</dbReference>
<keyword evidence="4" id="KW-0804">Transcription</keyword>
<evidence type="ECO:0000313" key="7">
    <source>
        <dbReference type="Proteomes" id="UP000199503"/>
    </source>
</evidence>
<feature type="domain" description="HTH cro/C1-type" evidence="5">
    <location>
        <begin position="10"/>
        <end position="64"/>
    </location>
</feature>
<dbReference type="Pfam" id="PF06114">
    <property type="entry name" value="Peptidase_M78"/>
    <property type="match status" value="1"/>
</dbReference>
<proteinExistence type="inferred from homology"/>
<dbReference type="InterPro" id="IPR010359">
    <property type="entry name" value="IrrE_HExxH"/>
</dbReference>
<evidence type="ECO:0000313" key="6">
    <source>
        <dbReference type="EMBL" id="SES29923.1"/>
    </source>
</evidence>
<dbReference type="PROSITE" id="PS50943">
    <property type="entry name" value="HTH_CROC1"/>
    <property type="match status" value="1"/>
</dbReference>
<reference evidence="7" key="1">
    <citation type="submission" date="2016-10" db="EMBL/GenBank/DDBJ databases">
        <authorList>
            <person name="Varghese N."/>
            <person name="Submissions S."/>
        </authorList>
    </citation>
    <scope>NUCLEOTIDE SEQUENCE [LARGE SCALE GENOMIC DNA]</scope>
    <source>
        <strain evidence="7">DSM 44437</strain>
    </source>
</reference>
<dbReference type="InterPro" id="IPR018653">
    <property type="entry name" value="ScfR_C"/>
</dbReference>
<evidence type="ECO:0000256" key="2">
    <source>
        <dbReference type="ARBA" id="ARBA00023015"/>
    </source>
</evidence>
<dbReference type="GO" id="GO:0003700">
    <property type="term" value="F:DNA-binding transcription factor activity"/>
    <property type="evidence" value="ECO:0007669"/>
    <property type="project" value="TreeGrafter"/>
</dbReference>
<evidence type="ECO:0000256" key="4">
    <source>
        <dbReference type="ARBA" id="ARBA00023163"/>
    </source>
</evidence>
<dbReference type="STRING" id="65499.SAMN04488000_12122"/>
<dbReference type="PANTHER" id="PTHR46797:SF23">
    <property type="entry name" value="HTH-TYPE TRANSCRIPTIONAL REGULATOR SUTR"/>
    <property type="match status" value="1"/>
</dbReference>
<dbReference type="SUPFAM" id="SSF47413">
    <property type="entry name" value="lambda repressor-like DNA-binding domains"/>
    <property type="match status" value="1"/>
</dbReference>
<dbReference type="GO" id="GO:0003677">
    <property type="term" value="F:DNA binding"/>
    <property type="evidence" value="ECO:0007669"/>
    <property type="project" value="UniProtKB-KW"/>
</dbReference>
<evidence type="ECO:0000256" key="3">
    <source>
        <dbReference type="ARBA" id="ARBA00023125"/>
    </source>
</evidence>
<dbReference type="InterPro" id="IPR010982">
    <property type="entry name" value="Lambda_DNA-bd_dom_sf"/>
</dbReference>
<dbReference type="InterPro" id="IPR050807">
    <property type="entry name" value="TransReg_Diox_bact_type"/>
</dbReference>
<organism evidence="6 7">
    <name type="scientific">Lentzea albida</name>
    <dbReference type="NCBI Taxonomy" id="65499"/>
    <lineage>
        <taxon>Bacteria</taxon>
        <taxon>Bacillati</taxon>
        <taxon>Actinomycetota</taxon>
        <taxon>Actinomycetes</taxon>
        <taxon>Pseudonocardiales</taxon>
        <taxon>Pseudonocardiaceae</taxon>
        <taxon>Lentzea</taxon>
    </lineage>
</organism>
<dbReference type="PANTHER" id="PTHR46797">
    <property type="entry name" value="HTH-TYPE TRANSCRIPTIONAL REGULATOR"/>
    <property type="match status" value="1"/>
</dbReference>
<dbReference type="GO" id="GO:0005829">
    <property type="term" value="C:cytosol"/>
    <property type="evidence" value="ECO:0007669"/>
    <property type="project" value="TreeGrafter"/>
</dbReference>
<keyword evidence="2" id="KW-0805">Transcription regulation</keyword>
<comment type="similarity">
    <text evidence="1">Belongs to the short-chain fatty acyl-CoA assimilation regulator (ScfR) family.</text>
</comment>
<accession>A0A1H9W8Y3</accession>
<dbReference type="OrthoDB" id="9810578at2"/>
<dbReference type="EMBL" id="FOFV01000021">
    <property type="protein sequence ID" value="SES29923.1"/>
    <property type="molecule type" value="Genomic_DNA"/>
</dbReference>
<dbReference type="RefSeq" id="WP_089924547.1">
    <property type="nucleotide sequence ID" value="NZ_FOFV01000021.1"/>
</dbReference>
<keyword evidence="7" id="KW-1185">Reference proteome</keyword>
<name>A0A1H9W8Y3_9PSEU</name>
<evidence type="ECO:0000259" key="5">
    <source>
        <dbReference type="PROSITE" id="PS50943"/>
    </source>
</evidence>
<dbReference type="Pfam" id="PF09856">
    <property type="entry name" value="ScfRs"/>
    <property type="match status" value="1"/>
</dbReference>
<dbReference type="InterPro" id="IPR001387">
    <property type="entry name" value="Cro/C1-type_HTH"/>
</dbReference>
<protein>
    <recommendedName>
        <fullName evidence="5">HTH cro/C1-type domain-containing protein</fullName>
    </recommendedName>
</protein>
<dbReference type="Gene3D" id="1.10.260.40">
    <property type="entry name" value="lambda repressor-like DNA-binding domains"/>
    <property type="match status" value="1"/>
</dbReference>
<keyword evidence="3" id="KW-0238">DNA-binding</keyword>